<feature type="binding site" evidence="7">
    <location>
        <position position="310"/>
    </location>
    <ligand>
        <name>2-oxoglutarate</name>
        <dbReference type="ChEBI" id="CHEBI:16810"/>
    </ligand>
</feature>
<feature type="binding site" evidence="8">
    <location>
        <position position="160"/>
    </location>
    <ligand>
        <name>Fe cation</name>
        <dbReference type="ChEBI" id="CHEBI:24875"/>
    </ligand>
</feature>
<dbReference type="AlphaFoldDB" id="A0A2R4TE90"/>
<reference evidence="10 11" key="1">
    <citation type="submission" date="2018-01" db="EMBL/GenBank/DDBJ databases">
        <title>Complete genome sequence of Streptomyces lunaelactis MM109T, a Ferroverdin A producer isolated from cave moonmilk deposits.</title>
        <authorList>
            <person name="Naome A."/>
            <person name="Martinet L."/>
            <person name="Maciejewska M."/>
            <person name="Anderssen S."/>
            <person name="Adam D."/>
            <person name="Tenconi E."/>
            <person name="Deflandre B."/>
            <person name="Arguelles-Arias A."/>
            <person name="Calusinska M."/>
            <person name="Copieters W."/>
            <person name="Karim L."/>
            <person name="Hanikenne M."/>
            <person name="Baurain D."/>
            <person name="van Wezel G."/>
            <person name="Smargiasso N."/>
            <person name="de Pauw E."/>
            <person name="Delfosse P."/>
            <person name="Rigali S."/>
        </authorList>
    </citation>
    <scope>NUCLEOTIDE SEQUENCE [LARGE SCALE GENOMIC DNA]</scope>
    <source>
        <strain evidence="10 11">MM109</strain>
    </source>
</reference>
<evidence type="ECO:0000256" key="4">
    <source>
        <dbReference type="ARBA" id="ARBA00023002"/>
    </source>
</evidence>
<dbReference type="PANTHER" id="PTHR10696:SF56">
    <property type="entry name" value="TAUD_TFDA-LIKE DOMAIN-CONTAINING PROTEIN"/>
    <property type="match status" value="1"/>
</dbReference>
<dbReference type="Gene3D" id="3.60.130.10">
    <property type="entry name" value="Clavaminate synthase-like"/>
    <property type="match status" value="1"/>
</dbReference>
<dbReference type="PIRSF" id="PIRSF019543">
    <property type="entry name" value="Clavaminate_syn"/>
    <property type="match status" value="1"/>
</dbReference>
<dbReference type="GO" id="GO:0005506">
    <property type="term" value="F:iron ion binding"/>
    <property type="evidence" value="ECO:0007669"/>
    <property type="project" value="InterPro"/>
</dbReference>
<sequence>MTDTTSSPPLVESALVESTVSLTGAQHDQVRAVADELARTAGGLIDGPGWLTAARAASQRLPRELRQELREFRHDAGPDGLLLIRNLPVEDDLPSTPVRPGSVRRTATVASSAVTAVMLQLGEVIAFRSEKSGALVQDVVPVPGHEKQQSNAGSVALHMHTENAFHPNRPHYVGLMCVRADPTGDARLCTSSVRRALPLLTSEARRVLSEDRFMTEPPPSFGDLGGVTPVHPVLRGDPADPDVTVDFAATHPLDDGARRAMEELREIFERIAHPHDLGAGDLAVVDNRLTVHGRTSFTPRFDGTDRWLHRVYAALDRRRIRPDSEGGGAVLR</sequence>
<feature type="domain" description="TauD/TfdA-like" evidence="9">
    <location>
        <begin position="121"/>
        <end position="312"/>
    </location>
</feature>
<feature type="binding site" evidence="7">
    <location>
        <position position="306"/>
    </location>
    <ligand>
        <name>2-oxoglutarate</name>
        <dbReference type="ChEBI" id="CHEBI:16810"/>
    </ligand>
</feature>
<keyword evidence="5 8" id="KW-0408">Iron</keyword>
<dbReference type="SUPFAM" id="SSF51197">
    <property type="entry name" value="Clavaminate synthase-like"/>
    <property type="match status" value="1"/>
</dbReference>
<dbReference type="RefSeq" id="WP_108154728.1">
    <property type="nucleotide sequence ID" value="NZ_CP026304.1"/>
</dbReference>
<keyword evidence="6" id="KW-0045">Antibiotic biosynthesis</keyword>
<dbReference type="GO" id="GO:0016491">
    <property type="term" value="F:oxidoreductase activity"/>
    <property type="evidence" value="ECO:0007669"/>
    <property type="project" value="UniProtKB-KW"/>
</dbReference>
<evidence type="ECO:0000313" key="10">
    <source>
        <dbReference type="EMBL" id="AVZ77435.1"/>
    </source>
</evidence>
<dbReference type="EMBL" id="CP026304">
    <property type="protein sequence ID" value="AVZ77435.1"/>
    <property type="molecule type" value="Genomic_DNA"/>
</dbReference>
<comment type="cofactor">
    <cofactor evidence="1">
        <name>Fe(2+)</name>
        <dbReference type="ChEBI" id="CHEBI:29033"/>
    </cofactor>
</comment>
<keyword evidence="3 8" id="KW-0479">Metal-binding</keyword>
<dbReference type="PANTHER" id="PTHR10696">
    <property type="entry name" value="GAMMA-BUTYROBETAINE HYDROXYLASE-RELATED"/>
    <property type="match status" value="1"/>
</dbReference>
<name>A0A2R4TE90_9ACTN</name>
<evidence type="ECO:0000313" key="11">
    <source>
        <dbReference type="Proteomes" id="UP000244201"/>
    </source>
</evidence>
<dbReference type="GO" id="GO:0017000">
    <property type="term" value="P:antibiotic biosynthetic process"/>
    <property type="evidence" value="ECO:0007669"/>
    <property type="project" value="UniProtKB-KW"/>
</dbReference>
<evidence type="ECO:0000256" key="2">
    <source>
        <dbReference type="ARBA" id="ARBA00008425"/>
    </source>
</evidence>
<feature type="binding site" evidence="7">
    <location>
        <position position="201"/>
    </location>
    <ligand>
        <name>2-oxoglutarate</name>
        <dbReference type="ChEBI" id="CHEBI:16810"/>
    </ligand>
</feature>
<keyword evidence="4" id="KW-0560">Oxidoreductase</keyword>
<dbReference type="InterPro" id="IPR042098">
    <property type="entry name" value="TauD-like_sf"/>
</dbReference>
<gene>
    <name evidence="10" type="ORF">SLUN_13775</name>
</gene>
<organism evidence="10 11">
    <name type="scientific">Streptomyces lunaelactis</name>
    <dbReference type="NCBI Taxonomy" id="1535768"/>
    <lineage>
        <taxon>Bacteria</taxon>
        <taxon>Bacillati</taxon>
        <taxon>Actinomycetota</taxon>
        <taxon>Actinomycetes</taxon>
        <taxon>Kitasatosporales</taxon>
        <taxon>Streptomycetaceae</taxon>
        <taxon>Streptomyces</taxon>
    </lineage>
</organism>
<feature type="binding site" evidence="8">
    <location>
        <position position="162"/>
    </location>
    <ligand>
        <name>Fe cation</name>
        <dbReference type="ChEBI" id="CHEBI:24875"/>
    </ligand>
</feature>
<dbReference type="InterPro" id="IPR003819">
    <property type="entry name" value="TauD/TfdA-like"/>
</dbReference>
<evidence type="ECO:0000256" key="6">
    <source>
        <dbReference type="ARBA" id="ARBA00023194"/>
    </source>
</evidence>
<evidence type="ECO:0000259" key="9">
    <source>
        <dbReference type="Pfam" id="PF02668"/>
    </source>
</evidence>
<evidence type="ECO:0000256" key="8">
    <source>
        <dbReference type="PIRSR" id="PIRSR019543-2"/>
    </source>
</evidence>
<dbReference type="InterPro" id="IPR014503">
    <property type="entry name" value="Clavaminate_syn-like"/>
</dbReference>
<dbReference type="Pfam" id="PF02668">
    <property type="entry name" value="TauD"/>
    <property type="match status" value="1"/>
</dbReference>
<dbReference type="Proteomes" id="UP000244201">
    <property type="component" value="Chromosome"/>
</dbReference>
<evidence type="ECO:0000256" key="5">
    <source>
        <dbReference type="ARBA" id="ARBA00023004"/>
    </source>
</evidence>
<evidence type="ECO:0000256" key="1">
    <source>
        <dbReference type="ARBA" id="ARBA00001954"/>
    </source>
</evidence>
<feature type="binding site" evidence="8">
    <location>
        <position position="292"/>
    </location>
    <ligand>
        <name>Fe cation</name>
        <dbReference type="ChEBI" id="CHEBI:24875"/>
    </ligand>
</feature>
<dbReference type="KEGG" id="slk:SLUN_13775"/>
<protein>
    <submittedName>
        <fullName evidence="10">Clavaminate synthase</fullName>
    </submittedName>
</protein>
<proteinExistence type="inferred from homology"/>
<evidence type="ECO:0000256" key="3">
    <source>
        <dbReference type="ARBA" id="ARBA00022723"/>
    </source>
</evidence>
<keyword evidence="11" id="KW-1185">Reference proteome</keyword>
<evidence type="ECO:0000256" key="7">
    <source>
        <dbReference type="PIRSR" id="PIRSR019543-1"/>
    </source>
</evidence>
<dbReference type="InterPro" id="IPR050411">
    <property type="entry name" value="AlphaKG_dependent_hydroxylases"/>
</dbReference>
<accession>A0A2R4TE90</accession>
<comment type="similarity">
    <text evidence="2">Belongs to the clavaminate synthase family.</text>
</comment>
<dbReference type="OrthoDB" id="3872700at2"/>
<dbReference type="GeneID" id="55656334"/>